<keyword evidence="4" id="KW-1185">Reference proteome</keyword>
<feature type="region of interest" description="Disordered" evidence="1">
    <location>
        <begin position="84"/>
        <end position="154"/>
    </location>
</feature>
<evidence type="ECO:0000259" key="2">
    <source>
        <dbReference type="SMART" id="SM00278"/>
    </source>
</evidence>
<dbReference type="Gene3D" id="1.10.150.320">
    <property type="entry name" value="Photosystem II 12 kDa extrinsic protein"/>
    <property type="match status" value="1"/>
</dbReference>
<feature type="compositionally biased region" description="Acidic residues" evidence="1">
    <location>
        <begin position="102"/>
        <end position="154"/>
    </location>
</feature>
<dbReference type="SMART" id="SM00278">
    <property type="entry name" value="HhH1"/>
    <property type="match status" value="3"/>
</dbReference>
<comment type="caution">
    <text evidence="3">The sequence shown here is derived from an EMBL/GenBank/DDBJ whole genome shotgun (WGS) entry which is preliminary data.</text>
</comment>
<feature type="domain" description="Helix-hairpin-helix DNA-binding motif class 1" evidence="2">
    <location>
        <begin position="58"/>
        <end position="77"/>
    </location>
</feature>
<evidence type="ECO:0000313" key="3">
    <source>
        <dbReference type="EMBL" id="MBS8122046.1"/>
    </source>
</evidence>
<reference evidence="3 4" key="1">
    <citation type="journal article" date="2021" name="Nat. Commun.">
        <title>Reductive evolution and unique predatory mode in the CPR bacterium Vampirococcus lugosii.</title>
        <authorList>
            <person name="Moreira D."/>
            <person name="Zivanovic Y."/>
            <person name="Lopez-Archilla A.I."/>
            <person name="Iniesto M."/>
            <person name="Lopez-Garcia P."/>
        </authorList>
    </citation>
    <scope>NUCLEOTIDE SEQUENCE [LARGE SCALE GENOMIC DNA]</scope>
    <source>
        <strain evidence="3">Chiprana</strain>
    </source>
</reference>
<organism evidence="3 4">
    <name type="scientific">Candidatus Vampirococcus lugosii</name>
    <dbReference type="NCBI Taxonomy" id="2789015"/>
    <lineage>
        <taxon>Bacteria</taxon>
        <taxon>Candidatus Absconditibacteriota</taxon>
        <taxon>Vampirococcus</taxon>
    </lineage>
</organism>
<dbReference type="SUPFAM" id="SSF47781">
    <property type="entry name" value="RuvA domain 2-like"/>
    <property type="match status" value="2"/>
</dbReference>
<feature type="domain" description="Helix-hairpin-helix DNA-binding motif class 1" evidence="2">
    <location>
        <begin position="168"/>
        <end position="187"/>
    </location>
</feature>
<feature type="compositionally biased region" description="Basic and acidic residues" evidence="1">
    <location>
        <begin position="84"/>
        <end position="97"/>
    </location>
</feature>
<dbReference type="Pfam" id="PF12836">
    <property type="entry name" value="HHH_3"/>
    <property type="match status" value="1"/>
</dbReference>
<feature type="non-terminal residue" evidence="3">
    <location>
        <position position="204"/>
    </location>
</feature>
<dbReference type="InterPro" id="IPR010994">
    <property type="entry name" value="RuvA_2-like"/>
</dbReference>
<feature type="domain" description="Helix-hairpin-helix DNA-binding motif class 1" evidence="2">
    <location>
        <begin position="29"/>
        <end position="48"/>
    </location>
</feature>
<name>A0ABS5QMX5_9BACT</name>
<dbReference type="InterPro" id="IPR003583">
    <property type="entry name" value="Hlx-hairpin-Hlx_DNA-bd_motif"/>
</dbReference>
<protein>
    <submittedName>
        <fullName evidence="3">DNA binding protein, containing HHH motif</fullName>
    </submittedName>
</protein>
<accession>A0ABS5QMX5</accession>
<proteinExistence type="predicted"/>
<dbReference type="EMBL" id="JAEDAM010000034">
    <property type="protein sequence ID" value="MBS8122046.1"/>
    <property type="molecule type" value="Genomic_DNA"/>
</dbReference>
<evidence type="ECO:0000313" key="4">
    <source>
        <dbReference type="Proteomes" id="UP000680365"/>
    </source>
</evidence>
<evidence type="ECO:0000256" key="1">
    <source>
        <dbReference type="SAM" id="MobiDB-lite"/>
    </source>
</evidence>
<dbReference type="Proteomes" id="UP000680365">
    <property type="component" value="Unassembled WGS sequence"/>
</dbReference>
<gene>
    <name evidence="3" type="ORF">VAMP_83n9</name>
</gene>
<sequence>MKIYLFFTLLFFPIFLFAQMFSISEIGEEELKNINGIGDITAKNIINYIEENEICEYNELLQINRVGQKILEEIKNITYLDTSCEKEKDKNEDKEDGQYGQDENEEDEQNGQDIDELEEEENEEDEQNGQDIDELEEEENEEDEQNGQDIEDLEEEENKINLLQIGEEELKNINGIGDITAKNIINYIEENEICEYNELLQINR</sequence>